<name>A0A067KAZ1_JATCU</name>
<dbReference type="Proteomes" id="UP000027138">
    <property type="component" value="Unassembled WGS sequence"/>
</dbReference>
<proteinExistence type="predicted"/>
<accession>A0A067KAZ1</accession>
<dbReference type="STRING" id="180498.A0A067KAZ1"/>
<dbReference type="PANTHER" id="PTHR44586:SF25">
    <property type="entry name" value="(WILD MALAYSIAN BANANA) HYPOTHETICAL PROTEIN"/>
    <property type="match status" value="1"/>
</dbReference>
<gene>
    <name evidence="2" type="ORF">JCGZ_18351</name>
</gene>
<dbReference type="AlphaFoldDB" id="A0A067KAZ1"/>
<dbReference type="EMBL" id="KK914751">
    <property type="protein sequence ID" value="KDP29430.1"/>
    <property type="molecule type" value="Genomic_DNA"/>
</dbReference>
<dbReference type="InterPro" id="IPR005174">
    <property type="entry name" value="KIB1-4_b-propeller"/>
</dbReference>
<evidence type="ECO:0000313" key="3">
    <source>
        <dbReference type="Proteomes" id="UP000027138"/>
    </source>
</evidence>
<organism evidence="2 3">
    <name type="scientific">Jatropha curcas</name>
    <name type="common">Barbados nut</name>
    <dbReference type="NCBI Taxonomy" id="180498"/>
    <lineage>
        <taxon>Eukaryota</taxon>
        <taxon>Viridiplantae</taxon>
        <taxon>Streptophyta</taxon>
        <taxon>Embryophyta</taxon>
        <taxon>Tracheophyta</taxon>
        <taxon>Spermatophyta</taxon>
        <taxon>Magnoliopsida</taxon>
        <taxon>eudicotyledons</taxon>
        <taxon>Gunneridae</taxon>
        <taxon>Pentapetalae</taxon>
        <taxon>rosids</taxon>
        <taxon>fabids</taxon>
        <taxon>Malpighiales</taxon>
        <taxon>Euphorbiaceae</taxon>
        <taxon>Crotonoideae</taxon>
        <taxon>Jatropheae</taxon>
        <taxon>Jatropha</taxon>
    </lineage>
</organism>
<dbReference type="Pfam" id="PF03478">
    <property type="entry name" value="Beta-prop_KIB1-4"/>
    <property type="match status" value="1"/>
</dbReference>
<dbReference type="PANTHER" id="PTHR44586">
    <property type="entry name" value="F-BOX DOMAIN CONTAINING PROTEIN, EXPRESSED"/>
    <property type="match status" value="1"/>
</dbReference>
<reference evidence="2 3" key="1">
    <citation type="journal article" date="2014" name="PLoS ONE">
        <title>Global Analysis of Gene Expression Profiles in Physic Nut (Jatropha curcas L.) Seedlings Exposed to Salt Stress.</title>
        <authorList>
            <person name="Zhang L."/>
            <person name="Zhang C."/>
            <person name="Wu P."/>
            <person name="Chen Y."/>
            <person name="Li M."/>
            <person name="Jiang H."/>
            <person name="Wu G."/>
        </authorList>
    </citation>
    <scope>NUCLEOTIDE SEQUENCE [LARGE SCALE GENOMIC DNA]</scope>
    <source>
        <strain evidence="3">cv. GZQX0401</strain>
        <tissue evidence="2">Young leaves</tissue>
    </source>
</reference>
<keyword evidence="3" id="KW-1185">Reference proteome</keyword>
<evidence type="ECO:0000313" key="2">
    <source>
        <dbReference type="EMBL" id="KDP29430.1"/>
    </source>
</evidence>
<dbReference type="OrthoDB" id="642536at2759"/>
<sequence>MRFETMDDYSTFMSNRKLKQIFHRKLQLHFNTDKELLLPLDVHKIAISSPPNEDNCTAMIIYNHHSDLAFCRIGDSSWTALGNQFVIPFHDIIYSSKRQLFYAITVIGNVQAWDLRDPSLPISKVIKYTYMHPSLEHPEEISRVEYERCRYLVELPEGDFLIVIRYQSSIQEDGSLFYPESMDIRSSSSCKTIWFDLRKLDVEKQTLEPVNHLGDDVLFLGANESFCLSARDYPGLRPNCIYFSNDPPGMYMYKGKPYRGYDIGVYSLEDFSISSLHPFELHKIQPALWVFPRP</sequence>
<feature type="domain" description="KIB1-4 beta-propeller" evidence="1">
    <location>
        <begin position="42"/>
        <end position="267"/>
    </location>
</feature>
<evidence type="ECO:0000259" key="1">
    <source>
        <dbReference type="Pfam" id="PF03478"/>
    </source>
</evidence>
<protein>
    <recommendedName>
        <fullName evidence="1">KIB1-4 beta-propeller domain-containing protein</fullName>
    </recommendedName>
</protein>